<dbReference type="RefSeq" id="WP_115458228.1">
    <property type="nucleotide sequence ID" value="NZ_QRAP01000004.1"/>
</dbReference>
<dbReference type="PROSITE" id="PS00409">
    <property type="entry name" value="PROKAR_NTER_METHYL"/>
    <property type="match status" value="1"/>
</dbReference>
<protein>
    <submittedName>
        <fullName evidence="3">Toxin co-regulated pilin</fullName>
    </submittedName>
</protein>
<evidence type="ECO:0000313" key="4">
    <source>
        <dbReference type="Proteomes" id="UP000254848"/>
    </source>
</evidence>
<dbReference type="NCBIfam" id="TIGR02532">
    <property type="entry name" value="IV_pilin_GFxxxE"/>
    <property type="match status" value="1"/>
</dbReference>
<dbReference type="AlphaFoldDB" id="A0A370QRK9"/>
<sequence>MDALFVRAGKRLDSKVKKLRELRNQRGVTLLEIIIVLGIIGVIAAGVVLLAQRAFVNQDISDVINNTNSIRTAAIEAYKDQGAYPSSSNSAVGLTKATIKTATNDSIIATLVKMGKISADEAFNGFSSDAFQMGPARTSGNSTVNKGFVLVVNGLDTETCRNLVSQMGPQWDYVATTTAAAGADANIDDMDLTGAVNITNGLLKTLDADSLNPTNIVNNGVCNQSGSTNAAIFGSR</sequence>
<name>A0A370QRK9_9GAMM</name>
<organism evidence="3 4">
    <name type="scientific">Enterobacillus tribolii</name>
    <dbReference type="NCBI Taxonomy" id="1487935"/>
    <lineage>
        <taxon>Bacteria</taxon>
        <taxon>Pseudomonadati</taxon>
        <taxon>Pseudomonadota</taxon>
        <taxon>Gammaproteobacteria</taxon>
        <taxon>Enterobacterales</taxon>
        <taxon>Hafniaceae</taxon>
        <taxon>Enterobacillus</taxon>
    </lineage>
</organism>
<dbReference type="GO" id="GO:0009289">
    <property type="term" value="C:pilus"/>
    <property type="evidence" value="ECO:0007669"/>
    <property type="project" value="InterPro"/>
</dbReference>
<proteinExistence type="predicted"/>
<dbReference type="Pfam" id="PF05946">
    <property type="entry name" value="TcpA"/>
    <property type="match status" value="1"/>
</dbReference>
<feature type="transmembrane region" description="Helical" evidence="2">
    <location>
        <begin position="27"/>
        <end position="51"/>
    </location>
</feature>
<accession>A0A370QRK9</accession>
<dbReference type="Pfam" id="PF07963">
    <property type="entry name" value="N_methyl"/>
    <property type="match status" value="1"/>
</dbReference>
<keyword evidence="4" id="KW-1185">Reference proteome</keyword>
<dbReference type="InterPro" id="IPR012902">
    <property type="entry name" value="N_methyl_site"/>
</dbReference>
<comment type="caution">
    <text evidence="3">The sequence shown here is derived from an EMBL/GenBank/DDBJ whole genome shotgun (WGS) entry which is preliminary data.</text>
</comment>
<keyword evidence="2" id="KW-0472">Membrane</keyword>
<evidence type="ECO:0000256" key="2">
    <source>
        <dbReference type="SAM" id="Phobius"/>
    </source>
</evidence>
<dbReference type="EMBL" id="QRAP01000004">
    <property type="protein sequence ID" value="RDK91892.1"/>
    <property type="molecule type" value="Genomic_DNA"/>
</dbReference>
<comment type="subcellular location">
    <subcellularLocation>
        <location evidence="1">Membrane</location>
        <topology evidence="1">Single-pass membrane protein</topology>
    </subcellularLocation>
</comment>
<dbReference type="Proteomes" id="UP000254848">
    <property type="component" value="Unassembled WGS sequence"/>
</dbReference>
<keyword evidence="2" id="KW-0812">Transmembrane</keyword>
<gene>
    <name evidence="3" type="ORF">C8D90_10436</name>
</gene>
<dbReference type="GO" id="GO:0016020">
    <property type="term" value="C:membrane"/>
    <property type="evidence" value="ECO:0007669"/>
    <property type="project" value="UniProtKB-SubCell"/>
</dbReference>
<dbReference type="OrthoDB" id="6467044at2"/>
<dbReference type="Gene3D" id="3.30.1690.10">
    <property type="entry name" value="TcpA-like pilin"/>
    <property type="match status" value="1"/>
</dbReference>
<dbReference type="GO" id="GO:0043230">
    <property type="term" value="C:extracellular organelle"/>
    <property type="evidence" value="ECO:0007669"/>
    <property type="project" value="InterPro"/>
</dbReference>
<keyword evidence="2" id="KW-1133">Transmembrane helix</keyword>
<dbReference type="InterPro" id="IPR010271">
    <property type="entry name" value="TcpA"/>
</dbReference>
<dbReference type="SUPFAM" id="SSF54523">
    <property type="entry name" value="Pili subunits"/>
    <property type="match status" value="1"/>
</dbReference>
<dbReference type="InterPro" id="IPR045584">
    <property type="entry name" value="Pilin-like"/>
</dbReference>
<reference evidence="3 4" key="1">
    <citation type="submission" date="2018-07" db="EMBL/GenBank/DDBJ databases">
        <title>Genomic Encyclopedia of Type Strains, Phase IV (KMG-IV): sequencing the most valuable type-strain genomes for metagenomic binning, comparative biology and taxonomic classification.</title>
        <authorList>
            <person name="Goeker M."/>
        </authorList>
    </citation>
    <scope>NUCLEOTIDE SEQUENCE [LARGE SCALE GENOMIC DNA]</scope>
    <source>
        <strain evidence="3 4">DSM 103736</strain>
    </source>
</reference>
<evidence type="ECO:0000256" key="1">
    <source>
        <dbReference type="ARBA" id="ARBA00004167"/>
    </source>
</evidence>
<evidence type="ECO:0000313" key="3">
    <source>
        <dbReference type="EMBL" id="RDK91892.1"/>
    </source>
</evidence>